<reference evidence="2 3" key="1">
    <citation type="submission" date="2016-07" db="EMBL/GenBank/DDBJ databases">
        <title>Pervasive Adenine N6-methylation of Active Genes in Fungi.</title>
        <authorList>
            <consortium name="DOE Joint Genome Institute"/>
            <person name="Mondo S.J."/>
            <person name="Dannebaum R.O."/>
            <person name="Kuo R.C."/>
            <person name="Labutti K."/>
            <person name="Haridas S."/>
            <person name="Kuo A."/>
            <person name="Salamov A."/>
            <person name="Ahrendt S.R."/>
            <person name="Lipzen A."/>
            <person name="Sullivan W."/>
            <person name="Andreopoulos W.B."/>
            <person name="Clum A."/>
            <person name="Lindquist E."/>
            <person name="Daum C."/>
            <person name="Ramamoorthy G.K."/>
            <person name="Gryganskyi A."/>
            <person name="Culley D."/>
            <person name="Magnuson J.K."/>
            <person name="James T.Y."/>
            <person name="O'Malley M.A."/>
            <person name="Stajich J.E."/>
            <person name="Spatafora J.W."/>
            <person name="Visel A."/>
            <person name="Grigoriev I.V."/>
        </authorList>
    </citation>
    <scope>NUCLEOTIDE SEQUENCE [LARGE SCALE GENOMIC DNA]</scope>
    <source>
        <strain evidence="2 3">JEL800</strain>
    </source>
</reference>
<feature type="region of interest" description="Disordered" evidence="1">
    <location>
        <begin position="18"/>
        <end position="79"/>
    </location>
</feature>
<dbReference type="OrthoDB" id="2110919at2759"/>
<keyword evidence="3" id="KW-1185">Reference proteome</keyword>
<name>A0A1Y2BPJ9_9FUNG</name>
<dbReference type="AlphaFoldDB" id="A0A1Y2BPJ9"/>
<gene>
    <name evidence="2" type="ORF">BCR33DRAFT_721883</name>
</gene>
<comment type="caution">
    <text evidence="2">The sequence shown here is derived from an EMBL/GenBank/DDBJ whole genome shotgun (WGS) entry which is preliminary data.</text>
</comment>
<sequence length="79" mass="8915">MPSTLKSVTQFFDKLKSPTTKQYDSDQQKLVRGSDLTESEREQKANEFRQEVMQGSSKPTADKPPVMFNTTGLGNGRFI</sequence>
<feature type="compositionally biased region" description="Basic and acidic residues" evidence="1">
    <location>
        <begin position="38"/>
        <end position="50"/>
    </location>
</feature>
<protein>
    <submittedName>
        <fullName evidence="2">Uncharacterized protein</fullName>
    </submittedName>
</protein>
<dbReference type="Proteomes" id="UP000193642">
    <property type="component" value="Unassembled WGS sequence"/>
</dbReference>
<dbReference type="EMBL" id="MCGO01000054">
    <property type="protein sequence ID" value="ORY36669.1"/>
    <property type="molecule type" value="Genomic_DNA"/>
</dbReference>
<accession>A0A1Y2BPJ9</accession>
<evidence type="ECO:0000313" key="2">
    <source>
        <dbReference type="EMBL" id="ORY36669.1"/>
    </source>
</evidence>
<evidence type="ECO:0000313" key="3">
    <source>
        <dbReference type="Proteomes" id="UP000193642"/>
    </source>
</evidence>
<organism evidence="2 3">
    <name type="scientific">Rhizoclosmatium globosum</name>
    <dbReference type="NCBI Taxonomy" id="329046"/>
    <lineage>
        <taxon>Eukaryota</taxon>
        <taxon>Fungi</taxon>
        <taxon>Fungi incertae sedis</taxon>
        <taxon>Chytridiomycota</taxon>
        <taxon>Chytridiomycota incertae sedis</taxon>
        <taxon>Chytridiomycetes</taxon>
        <taxon>Chytridiales</taxon>
        <taxon>Chytriomycetaceae</taxon>
        <taxon>Rhizoclosmatium</taxon>
    </lineage>
</organism>
<evidence type="ECO:0000256" key="1">
    <source>
        <dbReference type="SAM" id="MobiDB-lite"/>
    </source>
</evidence>
<proteinExistence type="predicted"/>